<sequence length="153" mass="17674">MERSQPNNTPQLCNGCYAFYAYNTTNYLCSKCYKDTVHTAETSNHQPIENTEEKEMPENQAVQEECKDIKEPVAALVINARADGLPFQENTKVCWQCSKRVGLLGFTCKCQYVFCGKHRYAEEHLCTFDHVTQQREILERSNPLVRSEKVKKI</sequence>
<dbReference type="InterPro" id="IPR000058">
    <property type="entry name" value="Znf_AN1"/>
</dbReference>
<reference evidence="6" key="1">
    <citation type="submission" date="2019-06" db="EMBL/GenBank/DDBJ databases">
        <authorList>
            <person name="Zheng W."/>
        </authorList>
    </citation>
    <scope>NUCLEOTIDE SEQUENCE</scope>
    <source>
        <strain evidence="6">QDHG01</strain>
    </source>
</reference>
<feature type="domain" description="AN1-type" evidence="5">
    <location>
        <begin position="88"/>
        <end position="134"/>
    </location>
</feature>
<gene>
    <name evidence="6" type="ORF">FGO68_gene15595</name>
</gene>
<evidence type="ECO:0000256" key="2">
    <source>
        <dbReference type="ARBA" id="ARBA00022771"/>
    </source>
</evidence>
<protein>
    <recommendedName>
        <fullName evidence="5">AN1-type domain-containing protein</fullName>
    </recommendedName>
</protein>
<dbReference type="InterPro" id="IPR035896">
    <property type="entry name" value="AN1-like_Znf"/>
</dbReference>
<dbReference type="Gene3D" id="4.10.1110.10">
    <property type="entry name" value="AN1-like Zinc finger"/>
    <property type="match status" value="1"/>
</dbReference>
<dbReference type="SUPFAM" id="SSF118310">
    <property type="entry name" value="AN1-like Zinc finger"/>
    <property type="match status" value="1"/>
</dbReference>
<dbReference type="GO" id="GO:0008270">
    <property type="term" value="F:zinc ion binding"/>
    <property type="evidence" value="ECO:0007669"/>
    <property type="project" value="UniProtKB-KW"/>
</dbReference>
<keyword evidence="2 4" id="KW-0863">Zinc-finger</keyword>
<evidence type="ECO:0000313" key="6">
    <source>
        <dbReference type="EMBL" id="TNV75421.1"/>
    </source>
</evidence>
<dbReference type="AlphaFoldDB" id="A0A8J8NHS1"/>
<dbReference type="PANTHER" id="PTHR10634:SF67">
    <property type="entry name" value="AN1-TYPE ZINC FINGER PROTEIN 3"/>
    <property type="match status" value="1"/>
</dbReference>
<keyword evidence="3" id="KW-0862">Zinc</keyword>
<dbReference type="Gene3D" id="1.20.5.4770">
    <property type="match status" value="1"/>
</dbReference>
<organism evidence="6 7">
    <name type="scientific">Halteria grandinella</name>
    <dbReference type="NCBI Taxonomy" id="5974"/>
    <lineage>
        <taxon>Eukaryota</taxon>
        <taxon>Sar</taxon>
        <taxon>Alveolata</taxon>
        <taxon>Ciliophora</taxon>
        <taxon>Intramacronucleata</taxon>
        <taxon>Spirotrichea</taxon>
        <taxon>Stichotrichia</taxon>
        <taxon>Sporadotrichida</taxon>
        <taxon>Halteriidae</taxon>
        <taxon>Halteria</taxon>
    </lineage>
</organism>
<dbReference type="Proteomes" id="UP000785679">
    <property type="component" value="Unassembled WGS sequence"/>
</dbReference>
<proteinExistence type="predicted"/>
<accession>A0A8J8NHS1</accession>
<dbReference type="PANTHER" id="PTHR10634">
    <property type="entry name" value="AN1-TYPE ZINC FINGER PROTEIN"/>
    <property type="match status" value="1"/>
</dbReference>
<evidence type="ECO:0000256" key="4">
    <source>
        <dbReference type="PROSITE-ProRule" id="PRU00449"/>
    </source>
</evidence>
<evidence type="ECO:0000256" key="1">
    <source>
        <dbReference type="ARBA" id="ARBA00022723"/>
    </source>
</evidence>
<comment type="caution">
    <text evidence="6">The sequence shown here is derived from an EMBL/GenBank/DDBJ whole genome shotgun (WGS) entry which is preliminary data.</text>
</comment>
<name>A0A8J8NHS1_HALGN</name>
<dbReference type="SMART" id="SM00154">
    <property type="entry name" value="ZnF_AN1"/>
    <property type="match status" value="1"/>
</dbReference>
<dbReference type="OrthoDB" id="296554at2759"/>
<evidence type="ECO:0000259" key="5">
    <source>
        <dbReference type="PROSITE" id="PS51039"/>
    </source>
</evidence>
<evidence type="ECO:0000256" key="3">
    <source>
        <dbReference type="ARBA" id="ARBA00022833"/>
    </source>
</evidence>
<dbReference type="EMBL" id="RRYP01015626">
    <property type="protein sequence ID" value="TNV75421.1"/>
    <property type="molecule type" value="Genomic_DNA"/>
</dbReference>
<dbReference type="Pfam" id="PF01428">
    <property type="entry name" value="zf-AN1"/>
    <property type="match status" value="1"/>
</dbReference>
<evidence type="ECO:0000313" key="7">
    <source>
        <dbReference type="Proteomes" id="UP000785679"/>
    </source>
</evidence>
<dbReference type="InterPro" id="IPR050652">
    <property type="entry name" value="AN1_A20_ZnFinger"/>
</dbReference>
<keyword evidence="1" id="KW-0479">Metal-binding</keyword>
<keyword evidence="7" id="KW-1185">Reference proteome</keyword>
<dbReference type="PROSITE" id="PS51039">
    <property type="entry name" value="ZF_AN1"/>
    <property type="match status" value="1"/>
</dbReference>